<keyword evidence="2" id="KW-1133">Transmembrane helix</keyword>
<dbReference type="Proteomes" id="UP000078397">
    <property type="component" value="Unassembled WGS sequence"/>
</dbReference>
<dbReference type="RefSeq" id="XP_018136526.1">
    <property type="nucleotide sequence ID" value="XM_018292607.1"/>
</dbReference>
<reference evidence="3 4" key="1">
    <citation type="journal article" date="2016" name="PLoS Pathog.">
        <title>Biosynthesis of antibiotic leucinostatins in bio-control fungus Purpureocillium lilacinum and their inhibition on phytophthora revealed by genome mining.</title>
        <authorList>
            <person name="Wang G."/>
            <person name="Liu Z."/>
            <person name="Lin R."/>
            <person name="Li E."/>
            <person name="Mao Z."/>
            <person name="Ling J."/>
            <person name="Yang Y."/>
            <person name="Yin W.B."/>
            <person name="Xie B."/>
        </authorList>
    </citation>
    <scope>NUCLEOTIDE SEQUENCE [LARGE SCALE GENOMIC DNA]</scope>
    <source>
        <strain evidence="3">170</strain>
    </source>
</reference>
<dbReference type="AlphaFoldDB" id="A0A179EYS8"/>
<feature type="transmembrane region" description="Helical" evidence="2">
    <location>
        <begin position="53"/>
        <end position="74"/>
    </location>
</feature>
<dbReference type="PANTHER" id="PTHR35896">
    <property type="entry name" value="IG-LIKE DOMAIN-CONTAINING PROTEIN"/>
    <property type="match status" value="1"/>
</dbReference>
<dbReference type="KEGG" id="pchm:VFPPC_14839"/>
<dbReference type="GeneID" id="28856601"/>
<proteinExistence type="predicted"/>
<dbReference type="PANTHER" id="PTHR35896:SF3">
    <property type="entry name" value="MAJOR FACILITATOR SUPERFAMILY TRANSPORTER"/>
    <property type="match status" value="1"/>
</dbReference>
<keyword evidence="4" id="KW-1185">Reference proteome</keyword>
<keyword evidence="2" id="KW-0812">Transmembrane</keyword>
<comment type="caution">
    <text evidence="3">The sequence shown here is derived from an EMBL/GenBank/DDBJ whole genome shotgun (WGS) entry which is preliminary data.</text>
</comment>
<keyword evidence="2" id="KW-0472">Membrane</keyword>
<organism evidence="3 4">
    <name type="scientific">Pochonia chlamydosporia 170</name>
    <dbReference type="NCBI Taxonomy" id="1380566"/>
    <lineage>
        <taxon>Eukaryota</taxon>
        <taxon>Fungi</taxon>
        <taxon>Dikarya</taxon>
        <taxon>Ascomycota</taxon>
        <taxon>Pezizomycotina</taxon>
        <taxon>Sordariomycetes</taxon>
        <taxon>Hypocreomycetidae</taxon>
        <taxon>Hypocreales</taxon>
        <taxon>Clavicipitaceae</taxon>
        <taxon>Pochonia</taxon>
    </lineage>
</organism>
<evidence type="ECO:0000256" key="1">
    <source>
        <dbReference type="SAM" id="MobiDB-lite"/>
    </source>
</evidence>
<dbReference type="OrthoDB" id="4939962at2759"/>
<evidence type="ECO:0000256" key="2">
    <source>
        <dbReference type="SAM" id="Phobius"/>
    </source>
</evidence>
<accession>A0A179EYS8</accession>
<dbReference type="STRING" id="1380566.A0A179EYS8"/>
<gene>
    <name evidence="3" type="ORF">VFPPC_14839</name>
</gene>
<evidence type="ECO:0000313" key="3">
    <source>
        <dbReference type="EMBL" id="OAQ58355.1"/>
    </source>
</evidence>
<name>A0A179EYS8_METCM</name>
<dbReference type="EMBL" id="LSBJ02000002">
    <property type="protein sequence ID" value="OAQ58355.1"/>
    <property type="molecule type" value="Genomic_DNA"/>
</dbReference>
<feature type="compositionally biased region" description="Polar residues" evidence="1">
    <location>
        <begin position="1"/>
        <end position="15"/>
    </location>
</feature>
<evidence type="ECO:0000313" key="4">
    <source>
        <dbReference type="Proteomes" id="UP000078397"/>
    </source>
</evidence>
<sequence>MSLPKSTSGSRYTSMSEDDDFQDKPFLASEKYHVESEPICQRRRSHSFTTTHLLVFILTSAIIGLTIGLTPYLINTITPSVSEPGRVKTMVKPCGTTSAEARKRGCYFDPISFCWLPTACYDKELTKDFDVGLEWYLDANRTQPVSHEQIMTGEYTGLSVNWEYHISHCTAMWKKMHRAIMSGLGNAAIDSYIGVYAHTAHCETMLLKGRHIAADVINTRIKVKFPDCGMDYTSWRREQLHG</sequence>
<feature type="region of interest" description="Disordered" evidence="1">
    <location>
        <begin position="1"/>
        <end position="21"/>
    </location>
</feature>
<dbReference type="InterPro" id="IPR053008">
    <property type="entry name" value="Phomopsin_biosynth_assoc"/>
</dbReference>
<protein>
    <submittedName>
        <fullName evidence="3">Uncharacterized protein</fullName>
    </submittedName>
</protein>